<reference evidence="9 10" key="1">
    <citation type="submission" date="2024-07" db="EMBL/GenBank/DDBJ databases">
        <title>Section-level genome sequencing and comparative genomics of Aspergillus sections Usti and Cavernicolus.</title>
        <authorList>
            <consortium name="Lawrence Berkeley National Laboratory"/>
            <person name="Nybo J.L."/>
            <person name="Vesth T.C."/>
            <person name="Theobald S."/>
            <person name="Frisvad J.C."/>
            <person name="Larsen T.O."/>
            <person name="Kjaerboelling I."/>
            <person name="Rothschild-Mancinelli K."/>
            <person name="Lyhne E.K."/>
            <person name="Kogle M.E."/>
            <person name="Barry K."/>
            <person name="Clum A."/>
            <person name="Na H."/>
            <person name="Ledsgaard L."/>
            <person name="Lin J."/>
            <person name="Lipzen A."/>
            <person name="Kuo A."/>
            <person name="Riley R."/>
            <person name="Mondo S."/>
            <person name="Labutti K."/>
            <person name="Haridas S."/>
            <person name="Pangalinan J."/>
            <person name="Salamov A.A."/>
            <person name="Simmons B.A."/>
            <person name="Magnuson J.K."/>
            <person name="Chen J."/>
            <person name="Drula E."/>
            <person name="Henrissat B."/>
            <person name="Wiebenga A."/>
            <person name="Lubbers R.J."/>
            <person name="Gomes A.C."/>
            <person name="Makela M.R."/>
            <person name="Stajich J."/>
            <person name="Grigoriev I.V."/>
            <person name="Mortensen U.H."/>
            <person name="De Vries R.P."/>
            <person name="Baker S.E."/>
            <person name="Andersen M.R."/>
        </authorList>
    </citation>
    <scope>NUCLEOTIDE SEQUENCE [LARGE SCALE GENOMIC DNA]</scope>
    <source>
        <strain evidence="9 10">CBS 123904</strain>
    </source>
</reference>
<comment type="subcellular location">
    <subcellularLocation>
        <location evidence="1">Nucleus</location>
    </subcellularLocation>
</comment>
<comment type="caution">
    <text evidence="9">The sequence shown here is derived from an EMBL/GenBank/DDBJ whole genome shotgun (WGS) entry which is preliminary data.</text>
</comment>
<keyword evidence="6" id="KW-0539">Nucleus</keyword>
<keyword evidence="10" id="KW-1185">Reference proteome</keyword>
<keyword evidence="2" id="KW-0479">Metal-binding</keyword>
<dbReference type="SMART" id="SM00066">
    <property type="entry name" value="GAL4"/>
    <property type="match status" value="1"/>
</dbReference>
<keyword evidence="4" id="KW-0238">DNA-binding</keyword>
<dbReference type="Proteomes" id="UP001610446">
    <property type="component" value="Unassembled WGS sequence"/>
</dbReference>
<keyword evidence="3" id="KW-0805">Transcription regulation</keyword>
<dbReference type="PROSITE" id="PS00463">
    <property type="entry name" value="ZN2_CY6_FUNGAL_1"/>
    <property type="match status" value="1"/>
</dbReference>
<proteinExistence type="predicted"/>
<evidence type="ECO:0000256" key="3">
    <source>
        <dbReference type="ARBA" id="ARBA00023015"/>
    </source>
</evidence>
<dbReference type="InterPro" id="IPR001138">
    <property type="entry name" value="Zn2Cys6_DnaBD"/>
</dbReference>
<evidence type="ECO:0000313" key="9">
    <source>
        <dbReference type="EMBL" id="KAL2855957.1"/>
    </source>
</evidence>
<dbReference type="Pfam" id="PF00172">
    <property type="entry name" value="Zn_clus"/>
    <property type="match status" value="1"/>
</dbReference>
<name>A0ABR4KXG7_9EURO</name>
<feature type="domain" description="Zn(2)-C6 fungal-type" evidence="8">
    <location>
        <begin position="16"/>
        <end position="44"/>
    </location>
</feature>
<evidence type="ECO:0000256" key="1">
    <source>
        <dbReference type="ARBA" id="ARBA00004123"/>
    </source>
</evidence>
<sequence>MEKRNARKRTQTPHLSCQLCRERKVKCDKVDPCTNCVSAGVVCVPIQRQRLPRGIHVRRSRRVSPVASPSEPVSAMEVQAGAPSGAVAAVDDDLKKRIRHLEELVNSMRSSITSPYPTPVNPPVDNLSHPAPTGSLPCTSSLETGLSQPDPLAGDVAYFWDTIDSERIHASFSPRGAAQARTEAARPPTADTSSMESNTYSGGLRVLDLGGNIDTHDSSPLSQEKETTRQLCQVYLQQVDPVIKILHRPSVEKWMMQGEQYLGFPDGHVAVDALGSAVRFAAAASLTENQCWARFHMSKSTLVADTRRVCETALDRGGLLACPSITALQAFVLYLIARRCEDSGWAAWTLTAVAVRLAKALHLHRDGDETFFNQQMRRRLWLTICLMDLKASFSHASDPLISPEEATSTFLLPRHINDSDFDPTTDHEVPDEEGLTDTTFALVTYHIQLAGRVLNFGAATSGGDKARLQQHAHQFEQDALRLLHFCDPESSPYAWFTWHGTQCLVSGARLSALRPLKRPQLCSDSSQLSLSASPRPQEHNTESLRLTVNVLEKAQLMHADPRGEAFRWYVTIPWHAVATAVTECLVCGDESLIRRAWPIIEASYQLLQQKSVVSVQGDAETIQRPLQKLMRRAREQLAPLLQRQVSSSPSLGCSSSTVTSATRTPSSRSRPTSPIDDLSTLSWPTLFSHHHSGFGSDLASAACGQPSTKLDLDPSLLMPFDMDTLPLTDQIPPVDLEQRHQAWEGLMSDISQDESTGSSMFFC</sequence>
<keyword evidence="5" id="KW-0804">Transcription</keyword>
<feature type="region of interest" description="Disordered" evidence="7">
    <location>
        <begin position="172"/>
        <end position="198"/>
    </location>
</feature>
<dbReference type="InterPro" id="IPR050613">
    <property type="entry name" value="Sec_Metabolite_Reg"/>
</dbReference>
<evidence type="ECO:0000259" key="8">
    <source>
        <dbReference type="PROSITE" id="PS50048"/>
    </source>
</evidence>
<dbReference type="Gene3D" id="4.10.240.10">
    <property type="entry name" value="Zn(2)-C6 fungal-type DNA-binding domain"/>
    <property type="match status" value="1"/>
</dbReference>
<protein>
    <recommendedName>
        <fullName evidence="8">Zn(2)-C6 fungal-type domain-containing protein</fullName>
    </recommendedName>
</protein>
<evidence type="ECO:0000256" key="7">
    <source>
        <dbReference type="SAM" id="MobiDB-lite"/>
    </source>
</evidence>
<dbReference type="InterPro" id="IPR036864">
    <property type="entry name" value="Zn2-C6_fun-type_DNA-bd_sf"/>
</dbReference>
<dbReference type="CDD" id="cd12148">
    <property type="entry name" value="fungal_TF_MHR"/>
    <property type="match status" value="1"/>
</dbReference>
<evidence type="ECO:0000256" key="5">
    <source>
        <dbReference type="ARBA" id="ARBA00023163"/>
    </source>
</evidence>
<feature type="region of interest" description="Disordered" evidence="7">
    <location>
        <begin position="642"/>
        <end position="676"/>
    </location>
</feature>
<dbReference type="PANTHER" id="PTHR31001:SF50">
    <property type="entry name" value="ZN(II)2CYS6 TRANSCRIPTION FACTOR (EUROFUNG)"/>
    <property type="match status" value="1"/>
</dbReference>
<dbReference type="EMBL" id="JBFXLU010000008">
    <property type="protein sequence ID" value="KAL2855957.1"/>
    <property type="molecule type" value="Genomic_DNA"/>
</dbReference>
<accession>A0ABR4KXG7</accession>
<dbReference type="CDD" id="cd00067">
    <property type="entry name" value="GAL4"/>
    <property type="match status" value="1"/>
</dbReference>
<gene>
    <name evidence="9" type="ORF">BJY01DRAFT_186605</name>
</gene>
<organism evidence="9 10">
    <name type="scientific">Aspergillus pseudoustus</name>
    <dbReference type="NCBI Taxonomy" id="1810923"/>
    <lineage>
        <taxon>Eukaryota</taxon>
        <taxon>Fungi</taxon>
        <taxon>Dikarya</taxon>
        <taxon>Ascomycota</taxon>
        <taxon>Pezizomycotina</taxon>
        <taxon>Eurotiomycetes</taxon>
        <taxon>Eurotiomycetidae</taxon>
        <taxon>Eurotiales</taxon>
        <taxon>Aspergillaceae</taxon>
        <taxon>Aspergillus</taxon>
        <taxon>Aspergillus subgen. Nidulantes</taxon>
    </lineage>
</organism>
<dbReference type="PROSITE" id="PS50048">
    <property type="entry name" value="ZN2_CY6_FUNGAL_2"/>
    <property type="match status" value="1"/>
</dbReference>
<dbReference type="PANTHER" id="PTHR31001">
    <property type="entry name" value="UNCHARACTERIZED TRANSCRIPTIONAL REGULATORY PROTEIN"/>
    <property type="match status" value="1"/>
</dbReference>
<feature type="compositionally biased region" description="Low complexity" evidence="7">
    <location>
        <begin position="646"/>
        <end position="674"/>
    </location>
</feature>
<evidence type="ECO:0000256" key="6">
    <source>
        <dbReference type="ARBA" id="ARBA00023242"/>
    </source>
</evidence>
<dbReference type="Pfam" id="PF04082">
    <property type="entry name" value="Fungal_trans"/>
    <property type="match status" value="1"/>
</dbReference>
<evidence type="ECO:0000256" key="2">
    <source>
        <dbReference type="ARBA" id="ARBA00022723"/>
    </source>
</evidence>
<evidence type="ECO:0000256" key="4">
    <source>
        <dbReference type="ARBA" id="ARBA00023125"/>
    </source>
</evidence>
<dbReference type="SUPFAM" id="SSF57701">
    <property type="entry name" value="Zn2/Cys6 DNA-binding domain"/>
    <property type="match status" value="1"/>
</dbReference>
<dbReference type="InterPro" id="IPR007219">
    <property type="entry name" value="XnlR_reg_dom"/>
</dbReference>
<evidence type="ECO:0000313" key="10">
    <source>
        <dbReference type="Proteomes" id="UP001610446"/>
    </source>
</evidence>
<dbReference type="SMART" id="SM00906">
    <property type="entry name" value="Fungal_trans"/>
    <property type="match status" value="1"/>
</dbReference>